<evidence type="ECO:0000313" key="3">
    <source>
        <dbReference type="Proteomes" id="UP000005850"/>
    </source>
</evidence>
<protein>
    <submittedName>
        <fullName evidence="2">Putative membrane protein</fullName>
    </submittedName>
</protein>
<organism evidence="2 3">
    <name type="scientific">Brevibacillus laterosporus LMG 15441</name>
    <dbReference type="NCBI Taxonomy" id="1042163"/>
    <lineage>
        <taxon>Bacteria</taxon>
        <taxon>Bacillati</taxon>
        <taxon>Bacillota</taxon>
        <taxon>Bacilli</taxon>
        <taxon>Bacillales</taxon>
        <taxon>Paenibacillaceae</taxon>
        <taxon>Brevibacillus</taxon>
    </lineage>
</organism>
<sequence length="93" mass="10432">MFMALNPITLIISIVLFSILGFGIGFILNMLLRTTWLPFALTIGLIGYVVISLIVKDTPPSIWDYVVLYAGIVGTFASGWTIQTLRRKGYRMF</sequence>
<feature type="transmembrane region" description="Helical" evidence="1">
    <location>
        <begin position="6"/>
        <end position="28"/>
    </location>
</feature>
<dbReference type="InterPro" id="IPR025917">
    <property type="entry name" value="YuiB"/>
</dbReference>
<dbReference type="STRING" id="1042163.BRLA_c040700"/>
<dbReference type="RefSeq" id="WP_003334658.1">
    <property type="nucleotide sequence ID" value="NZ_CP007806.1"/>
</dbReference>
<dbReference type="KEGG" id="blr:BRLA_c040700"/>
<feature type="transmembrane region" description="Helical" evidence="1">
    <location>
        <begin position="35"/>
        <end position="55"/>
    </location>
</feature>
<dbReference type="Pfam" id="PF14068">
    <property type="entry name" value="YuiB"/>
    <property type="match status" value="2"/>
</dbReference>
<dbReference type="Proteomes" id="UP000005850">
    <property type="component" value="Chromosome"/>
</dbReference>
<proteinExistence type="predicted"/>
<name>A0A075R6W4_BRELA</name>
<feature type="transmembrane region" description="Helical" evidence="1">
    <location>
        <begin position="61"/>
        <end position="82"/>
    </location>
</feature>
<accession>A0A075R6W4</accession>
<gene>
    <name evidence="2" type="ORF">BRLA_c040700</name>
</gene>
<keyword evidence="1" id="KW-0472">Membrane</keyword>
<dbReference type="EMBL" id="CP007806">
    <property type="protein sequence ID" value="AIG28347.1"/>
    <property type="molecule type" value="Genomic_DNA"/>
</dbReference>
<evidence type="ECO:0000313" key="2">
    <source>
        <dbReference type="EMBL" id="AIG28347.1"/>
    </source>
</evidence>
<keyword evidence="1" id="KW-1133">Transmembrane helix</keyword>
<dbReference type="AlphaFoldDB" id="A0A075R6W4"/>
<keyword evidence="3" id="KW-1185">Reference proteome</keyword>
<dbReference type="eggNOG" id="ENOG5032RYS">
    <property type="taxonomic scope" value="Bacteria"/>
</dbReference>
<keyword evidence="1" id="KW-0812">Transmembrane</keyword>
<evidence type="ECO:0000256" key="1">
    <source>
        <dbReference type="SAM" id="Phobius"/>
    </source>
</evidence>
<reference evidence="2 3" key="1">
    <citation type="journal article" date="2011" name="J. Bacteriol.">
        <title>Genome sequence of Brevibacillus laterosporus LMG 15441, a pathogen of invertebrates.</title>
        <authorList>
            <person name="Djukic M."/>
            <person name="Poehlein A."/>
            <person name="Thurmer A."/>
            <person name="Daniel R."/>
        </authorList>
    </citation>
    <scope>NUCLEOTIDE SEQUENCE [LARGE SCALE GENOMIC DNA]</scope>
    <source>
        <strain evidence="2 3">LMG 15441</strain>
    </source>
</reference>
<dbReference type="HOGENOM" id="CLU_174845_0_0_9"/>